<dbReference type="InterPro" id="IPR036691">
    <property type="entry name" value="Endo/exonu/phosph_ase_sf"/>
</dbReference>
<dbReference type="Pfam" id="PF03372">
    <property type="entry name" value="Exo_endo_phos"/>
    <property type="match status" value="1"/>
</dbReference>
<dbReference type="GO" id="GO:0004519">
    <property type="term" value="F:endonuclease activity"/>
    <property type="evidence" value="ECO:0007669"/>
    <property type="project" value="UniProtKB-KW"/>
</dbReference>
<evidence type="ECO:0000259" key="1">
    <source>
        <dbReference type="Pfam" id="PF03372"/>
    </source>
</evidence>
<proteinExistence type="predicted"/>
<keyword evidence="2" id="KW-0378">Hydrolase</keyword>
<accession>A0ABU0W8E6</accession>
<dbReference type="RefSeq" id="WP_306727754.1">
    <property type="nucleotide sequence ID" value="NZ_JAVDDT010000002.1"/>
</dbReference>
<dbReference type="PANTHER" id="PTHR14859:SF15">
    <property type="entry name" value="ENDONUCLEASE_EXONUCLEASE_PHOSPHATASE DOMAIN-CONTAINING PROTEIN"/>
    <property type="match status" value="1"/>
</dbReference>
<dbReference type="Proteomes" id="UP001239019">
    <property type="component" value="Unassembled WGS sequence"/>
</dbReference>
<reference evidence="2 3" key="1">
    <citation type="submission" date="2023-08" db="EMBL/GenBank/DDBJ databases">
        <title>Whole-genome sequencing of halo(alkali)philic microorganisms from hypersaline lakes.</title>
        <authorList>
            <person name="Sorokin D.Y."/>
            <person name="Abbas B."/>
            <person name="Merkel A.Y."/>
        </authorList>
    </citation>
    <scope>NUCLEOTIDE SEQUENCE [LARGE SCALE GENOMIC DNA]</scope>
    <source>
        <strain evidence="2 3">AB-CW4</strain>
    </source>
</reference>
<dbReference type="PANTHER" id="PTHR14859">
    <property type="entry name" value="CALCOFLUOR WHITE HYPERSENSITIVE PROTEIN PRECURSOR"/>
    <property type="match status" value="1"/>
</dbReference>
<dbReference type="Gene3D" id="3.60.10.10">
    <property type="entry name" value="Endonuclease/exonuclease/phosphatase"/>
    <property type="match status" value="1"/>
</dbReference>
<dbReference type="SUPFAM" id="SSF56219">
    <property type="entry name" value="DNase I-like"/>
    <property type="match status" value="1"/>
</dbReference>
<keyword evidence="2" id="KW-0255">Endonuclease</keyword>
<evidence type="ECO:0000313" key="3">
    <source>
        <dbReference type="Proteomes" id="UP001239019"/>
    </source>
</evidence>
<comment type="caution">
    <text evidence="2">The sequence shown here is derived from an EMBL/GenBank/DDBJ whole genome shotgun (WGS) entry which is preliminary data.</text>
</comment>
<sequence length="248" mass="28500">MRVLNYNIRYATGIGPGFHFPLPLAGYLRPTGKNLARITRFIEDLKPDLVGLTEVDMGSFRAGAVNQAEHIAEALGHFHSFESKYAYHSLNTRLPIVKKQGNAILTSQPIVQEHFHYFDAGIKRLILEIELDEVVMYLVHLSVKYRHRHYQLRNLHSLISQRRKPVIVAGDFNTFWGDYEMHLFMEAARLRNANPTGEPTYPSWAPSRQLDFILHSDGLEVDHFEVPDIRLSDHLPLVCDFRVTGQGR</sequence>
<dbReference type="InterPro" id="IPR051916">
    <property type="entry name" value="GPI-anchor_lipid_remodeler"/>
</dbReference>
<evidence type="ECO:0000313" key="2">
    <source>
        <dbReference type="EMBL" id="MDQ2069270.1"/>
    </source>
</evidence>
<protein>
    <submittedName>
        <fullName evidence="2">Endonuclease/exonuclease/phosphatase family protein</fullName>
    </submittedName>
</protein>
<name>A0ABU0W8E6_9GAMM</name>
<dbReference type="InterPro" id="IPR005135">
    <property type="entry name" value="Endo/exonuclease/phosphatase"/>
</dbReference>
<dbReference type="EMBL" id="JAVDDT010000002">
    <property type="protein sequence ID" value="MDQ2069270.1"/>
    <property type="molecule type" value="Genomic_DNA"/>
</dbReference>
<keyword evidence="2" id="KW-0540">Nuclease</keyword>
<keyword evidence="3" id="KW-1185">Reference proteome</keyword>
<feature type="domain" description="Endonuclease/exonuclease/phosphatase" evidence="1">
    <location>
        <begin position="34"/>
        <end position="234"/>
    </location>
</feature>
<organism evidence="2 3">
    <name type="scientific">Natronospira bacteriovora</name>
    <dbReference type="NCBI Taxonomy" id="3069753"/>
    <lineage>
        <taxon>Bacteria</taxon>
        <taxon>Pseudomonadati</taxon>
        <taxon>Pseudomonadota</taxon>
        <taxon>Gammaproteobacteria</taxon>
        <taxon>Natronospirales</taxon>
        <taxon>Natronospiraceae</taxon>
        <taxon>Natronospira</taxon>
    </lineage>
</organism>
<gene>
    <name evidence="2" type="ORF">RBH19_05250</name>
</gene>